<dbReference type="AlphaFoldDB" id="A0AAN1GUW2"/>
<protein>
    <recommendedName>
        <fullName evidence="2">Rho termination factor-like N-terminal domain-containing protein</fullName>
    </recommendedName>
</protein>
<reference evidence="3 4" key="1">
    <citation type="journal article" date="2017" name="Front. Microbiol.">
        <title>Phaeobacter piscinae sp. nov., a species of the Roseobacter group and potential aquaculture probiont.</title>
        <authorList>
            <person name="Sonnenschein E.C."/>
            <person name="Phippen C.B.W."/>
            <person name="Nielsen K.F."/>
            <person name="Mateiu R.V."/>
            <person name="Melchiorsen J."/>
            <person name="Gram L."/>
            <person name="Overmann J."/>
            <person name="Freese H.M."/>
        </authorList>
    </citation>
    <scope>NUCLEOTIDE SEQUENCE [LARGE SCALE GENOMIC DNA]</scope>
    <source>
        <strain evidence="3 4">P13</strain>
    </source>
</reference>
<gene>
    <name evidence="3" type="ORF">PhaeoP13_03547</name>
</gene>
<dbReference type="GO" id="GO:0006353">
    <property type="term" value="P:DNA-templated transcription termination"/>
    <property type="evidence" value="ECO:0007669"/>
    <property type="project" value="InterPro"/>
</dbReference>
<dbReference type="Pfam" id="PF07498">
    <property type="entry name" value="Rho_N"/>
    <property type="match status" value="1"/>
</dbReference>
<evidence type="ECO:0000313" key="3">
    <source>
        <dbReference type="EMBL" id="ATG45430.1"/>
    </source>
</evidence>
<dbReference type="Proteomes" id="UP000218606">
    <property type="component" value="Plasmid pP13_a"/>
</dbReference>
<dbReference type="InterPro" id="IPR011112">
    <property type="entry name" value="Rho-like_N"/>
</dbReference>
<feature type="domain" description="Rho termination factor-like N-terminal" evidence="2">
    <location>
        <begin position="182"/>
        <end position="216"/>
    </location>
</feature>
<organism evidence="3 4">
    <name type="scientific">Phaeobacter piscinae</name>
    <dbReference type="NCBI Taxonomy" id="1580596"/>
    <lineage>
        <taxon>Bacteria</taxon>
        <taxon>Pseudomonadati</taxon>
        <taxon>Pseudomonadota</taxon>
        <taxon>Alphaproteobacteria</taxon>
        <taxon>Rhodobacterales</taxon>
        <taxon>Roseobacteraceae</taxon>
        <taxon>Phaeobacter</taxon>
    </lineage>
</organism>
<feature type="compositionally biased region" description="Basic and acidic residues" evidence="1">
    <location>
        <begin position="80"/>
        <end position="91"/>
    </location>
</feature>
<sequence length="217" mass="24396">MTTAKKNDPELWQEVKEEITQSDKGGEPGEWSARKAQLAVQMYKRRGGTYADDGPDQDETDLNQWSEEDWGTKSGAKSSDTGERYLPKDVRMVLTEDEYQRSTAKKQSDTQDGSEQFSDQPDDVQDKVAQITETGPTYDMLYERAQDLEIDGRSEMSKEDLLKVIRHSTDDNGRAKGSKAALNAKTKSELYQHAQDCNIPGRSDMTKSELVDALAKT</sequence>
<feature type="compositionally biased region" description="Basic and acidic residues" evidence="1">
    <location>
        <begin position="1"/>
        <end position="27"/>
    </location>
</feature>
<dbReference type="EMBL" id="CP010768">
    <property type="protein sequence ID" value="ATG45430.1"/>
    <property type="molecule type" value="Genomic_DNA"/>
</dbReference>
<feature type="region of interest" description="Disordered" evidence="1">
    <location>
        <begin position="167"/>
        <end position="217"/>
    </location>
</feature>
<accession>A0AAN1GUW2</accession>
<dbReference type="RefSeq" id="WP_096873300.1">
    <property type="nucleotide sequence ID" value="NZ_CP010717.1"/>
</dbReference>
<evidence type="ECO:0000256" key="1">
    <source>
        <dbReference type="SAM" id="MobiDB-lite"/>
    </source>
</evidence>
<feature type="compositionally biased region" description="Acidic residues" evidence="1">
    <location>
        <begin position="53"/>
        <end position="69"/>
    </location>
</feature>
<name>A0AAN1GUW2_9RHOB</name>
<geneLocation type="plasmid" evidence="4">
    <name>pp13_a</name>
</geneLocation>
<feature type="compositionally biased region" description="Polar residues" evidence="1">
    <location>
        <begin position="110"/>
        <end position="119"/>
    </location>
</feature>
<keyword evidence="3" id="KW-0614">Plasmid</keyword>
<feature type="region of interest" description="Disordered" evidence="1">
    <location>
        <begin position="1"/>
        <end position="128"/>
    </location>
</feature>
<evidence type="ECO:0000259" key="2">
    <source>
        <dbReference type="Pfam" id="PF07498"/>
    </source>
</evidence>
<proteinExistence type="predicted"/>
<evidence type="ECO:0000313" key="4">
    <source>
        <dbReference type="Proteomes" id="UP000218606"/>
    </source>
</evidence>